<dbReference type="AlphaFoldDB" id="A0A2S3ZWU2"/>
<evidence type="ECO:0000256" key="2">
    <source>
        <dbReference type="PROSITE-ProRule" id="PRU00335"/>
    </source>
</evidence>
<feature type="domain" description="HTH tetR-type" evidence="4">
    <location>
        <begin position="47"/>
        <end position="106"/>
    </location>
</feature>
<evidence type="ECO:0000313" key="6">
    <source>
        <dbReference type="Proteomes" id="UP000237061"/>
    </source>
</evidence>
<evidence type="ECO:0000259" key="4">
    <source>
        <dbReference type="PROSITE" id="PS50977"/>
    </source>
</evidence>
<dbReference type="Proteomes" id="UP000237061">
    <property type="component" value="Unassembled WGS sequence"/>
</dbReference>
<feature type="compositionally biased region" description="Low complexity" evidence="3">
    <location>
        <begin position="8"/>
        <end position="24"/>
    </location>
</feature>
<dbReference type="OrthoDB" id="4542604at2"/>
<dbReference type="Gene3D" id="1.10.357.10">
    <property type="entry name" value="Tetracycline Repressor, domain 2"/>
    <property type="match status" value="1"/>
</dbReference>
<dbReference type="InterPro" id="IPR050109">
    <property type="entry name" value="HTH-type_TetR-like_transc_reg"/>
</dbReference>
<proteinExistence type="predicted"/>
<comment type="caution">
    <text evidence="5">The sequence shown here is derived from an EMBL/GenBank/DDBJ whole genome shotgun (WGS) entry which is preliminary data.</text>
</comment>
<dbReference type="GO" id="GO:0003700">
    <property type="term" value="F:DNA-binding transcription factor activity"/>
    <property type="evidence" value="ECO:0007669"/>
    <property type="project" value="TreeGrafter"/>
</dbReference>
<dbReference type="PROSITE" id="PS50977">
    <property type="entry name" value="HTH_TETR_2"/>
    <property type="match status" value="1"/>
</dbReference>
<evidence type="ECO:0000256" key="1">
    <source>
        <dbReference type="ARBA" id="ARBA00023125"/>
    </source>
</evidence>
<organism evidence="5 6">
    <name type="scientific">Arthrobacter glacialis</name>
    <dbReference type="NCBI Taxonomy" id="1664"/>
    <lineage>
        <taxon>Bacteria</taxon>
        <taxon>Bacillati</taxon>
        <taxon>Actinomycetota</taxon>
        <taxon>Actinomycetes</taxon>
        <taxon>Micrococcales</taxon>
        <taxon>Micrococcaceae</taxon>
        <taxon>Arthrobacter</taxon>
    </lineage>
</organism>
<sequence length="251" mass="26301">MNTLQQESGAPTAASAAAGTGSAPQPSPANGAGTVDGRSARWDAHREERRRTLIKAARRAIHQLGSDASMEDIAANAGTSKSVFYRYFGDKSGLRHAVGAVVIRHMQDTIAAARQGASEPREGVTAMVSAYLQMAQTSPNVYFFATIPTDGDTRPSGELSGFFNSVTAMITEPMQQLVGDPASPLMGYWPTAAIGLVRTAGELWLQAPADPNKPAANAMAEQISAWLFDGVGQFISPAAPHQSVTAAEGKS</sequence>
<feature type="DNA-binding region" description="H-T-H motif" evidence="2">
    <location>
        <begin position="69"/>
        <end position="88"/>
    </location>
</feature>
<keyword evidence="6" id="KW-1185">Reference proteome</keyword>
<dbReference type="InterPro" id="IPR009057">
    <property type="entry name" value="Homeodomain-like_sf"/>
</dbReference>
<accession>A0A2S3ZWU2</accession>
<dbReference type="EMBL" id="PPXC01000007">
    <property type="protein sequence ID" value="POH73357.1"/>
    <property type="molecule type" value="Genomic_DNA"/>
</dbReference>
<dbReference type="PANTHER" id="PTHR30055">
    <property type="entry name" value="HTH-TYPE TRANSCRIPTIONAL REGULATOR RUTR"/>
    <property type="match status" value="1"/>
</dbReference>
<reference evidence="5 6" key="1">
    <citation type="submission" date="2018-01" db="EMBL/GenBank/DDBJ databases">
        <title>Arthrobacter sp. nov., from glaciers in China.</title>
        <authorList>
            <person name="Liu Q."/>
            <person name="Xin Y.-H."/>
        </authorList>
    </citation>
    <scope>NUCLEOTIDE SEQUENCE [LARGE SCALE GENOMIC DNA]</scope>
    <source>
        <strain evidence="5 6">HLT2-12-2</strain>
    </source>
</reference>
<dbReference type="RefSeq" id="WP_103465706.1">
    <property type="nucleotide sequence ID" value="NZ_PPXB01000007.1"/>
</dbReference>
<gene>
    <name evidence="5" type="ORF">CVS27_10600</name>
</gene>
<evidence type="ECO:0000313" key="5">
    <source>
        <dbReference type="EMBL" id="POH73357.1"/>
    </source>
</evidence>
<dbReference type="InterPro" id="IPR001647">
    <property type="entry name" value="HTH_TetR"/>
</dbReference>
<name>A0A2S3ZWU2_ARTGL</name>
<dbReference type="PANTHER" id="PTHR30055:SF227">
    <property type="entry name" value="TRANSCRIPTIONAL REGULATORY PROTEIN (PROBABLY TETR-FAMILY)-RELATED"/>
    <property type="match status" value="1"/>
</dbReference>
<protein>
    <submittedName>
        <fullName evidence="5">TetR family transcriptional regulator</fullName>
    </submittedName>
</protein>
<evidence type="ECO:0000256" key="3">
    <source>
        <dbReference type="SAM" id="MobiDB-lite"/>
    </source>
</evidence>
<dbReference type="SUPFAM" id="SSF46689">
    <property type="entry name" value="Homeodomain-like"/>
    <property type="match status" value="1"/>
</dbReference>
<feature type="region of interest" description="Disordered" evidence="3">
    <location>
        <begin position="1"/>
        <end position="46"/>
    </location>
</feature>
<dbReference type="GO" id="GO:0000976">
    <property type="term" value="F:transcription cis-regulatory region binding"/>
    <property type="evidence" value="ECO:0007669"/>
    <property type="project" value="TreeGrafter"/>
</dbReference>
<keyword evidence="1 2" id="KW-0238">DNA-binding</keyword>
<dbReference type="Pfam" id="PF00440">
    <property type="entry name" value="TetR_N"/>
    <property type="match status" value="1"/>
</dbReference>